<dbReference type="Proteomes" id="UP001151079">
    <property type="component" value="Unassembled WGS sequence"/>
</dbReference>
<dbReference type="Pfam" id="PF00932">
    <property type="entry name" value="LTD"/>
    <property type="match status" value="1"/>
</dbReference>
<keyword evidence="8" id="KW-0255">Endonuclease</keyword>
<reference evidence="8" key="1">
    <citation type="submission" date="2022-10" db="EMBL/GenBank/DDBJ databases">
        <title>Two novel species of Flavobacterium.</title>
        <authorList>
            <person name="Liu Q."/>
            <person name="Xin Y.-H."/>
        </authorList>
    </citation>
    <scope>NUCLEOTIDE SEQUENCE</scope>
    <source>
        <strain evidence="8">LS1R49</strain>
    </source>
</reference>
<gene>
    <name evidence="8" type="ORF">OIU83_00680</name>
</gene>
<dbReference type="InterPro" id="IPR044925">
    <property type="entry name" value="His-Me_finger_sf"/>
</dbReference>
<dbReference type="InterPro" id="IPR007346">
    <property type="entry name" value="Endonuclease-I"/>
</dbReference>
<evidence type="ECO:0000256" key="5">
    <source>
        <dbReference type="SAM" id="SignalP"/>
    </source>
</evidence>
<accession>A0A9X2ZEC8</accession>
<protein>
    <submittedName>
        <fullName evidence="8">Endonuclease</fullName>
    </submittedName>
</protein>
<dbReference type="Gene3D" id="2.60.40.10">
    <property type="entry name" value="Immunoglobulins"/>
    <property type="match status" value="1"/>
</dbReference>
<dbReference type="GO" id="GO:0016787">
    <property type="term" value="F:hydrolase activity"/>
    <property type="evidence" value="ECO:0007669"/>
    <property type="project" value="UniProtKB-KW"/>
</dbReference>
<keyword evidence="9" id="KW-1185">Reference proteome</keyword>
<keyword evidence="3 5" id="KW-0732">Signal</keyword>
<feature type="domain" description="Fibronectin type-III" evidence="6">
    <location>
        <begin position="278"/>
        <end position="363"/>
    </location>
</feature>
<evidence type="ECO:0000313" key="9">
    <source>
        <dbReference type="Proteomes" id="UP001151079"/>
    </source>
</evidence>
<proteinExistence type="inferred from homology"/>
<dbReference type="SUPFAM" id="SSF54060">
    <property type="entry name" value="His-Me finger endonucleases"/>
    <property type="match status" value="1"/>
</dbReference>
<comment type="similarity">
    <text evidence="1">Belongs to the EndA/NucM nuclease family.</text>
</comment>
<dbReference type="CDD" id="cd00063">
    <property type="entry name" value="FN3"/>
    <property type="match status" value="1"/>
</dbReference>
<feature type="domain" description="LTD" evidence="7">
    <location>
        <begin position="354"/>
        <end position="504"/>
    </location>
</feature>
<evidence type="ECO:0000256" key="4">
    <source>
        <dbReference type="ARBA" id="ARBA00022801"/>
    </source>
</evidence>
<dbReference type="Pfam" id="PF04231">
    <property type="entry name" value="Endonuclease_1"/>
    <property type="match status" value="1"/>
</dbReference>
<dbReference type="InterPro" id="IPR026444">
    <property type="entry name" value="Secre_tail"/>
</dbReference>
<dbReference type="NCBIfam" id="TIGR04183">
    <property type="entry name" value="Por_Secre_tail"/>
    <property type="match status" value="1"/>
</dbReference>
<sequence>MKKIYSSCLLFLFTIASFAQIPSGYYSTATGTGYTLKTQLYNIIKGHTDNGYAGLYTTYQTSDIDNFYENDGTVLDMYSENPTGADPYNYSPGATQRCGNYSVEGDCYNREHIIPQSVFSEKSPMVADAHFITPTDGKVNGMRSNYPHGVVNTPTYISKNGGKLGANSTSGYSGTVFEPINEFKGDIARMYFYFATRYENTVAGYSYPMFDGSSNKVFTAAFLNILLTWNTQDPVSAREVARNNAIYARQNNRNPYIDHPEYVNKIWNTSADTQAPTAPASLASTAKNATSVSLSWLASTDNVGVTGYNVYTNGVLKTTATGLTSTITGLTASTSYNITVSASDAAGNTSALSNTITITTDASGGTGGGTATDLLFSEYIEGSGNNKALEILNTTGSAVNLSGYTIKRQTNGAGAWSTGLALTGTLNNGSKFTIVNNLIASSCYATGSANVSTNAAELTFNGNDPVGLFKNGVLIDIIGTFNGGAANFAIDVTLRRKSTVTSPSTTFNLSAQWDSFGVDTCNNLGNRNLNRPNSDLISDSNMILLYPNPSHGNFTINFNNSDASYSIEIVSISGQKVFEKEDTKQSSILVSNLAKGIYVVKITKEEKTFIKKIIIN</sequence>
<feature type="chain" id="PRO_5040845108" evidence="5">
    <location>
        <begin position="20"/>
        <end position="616"/>
    </location>
</feature>
<dbReference type="InterPro" id="IPR003961">
    <property type="entry name" value="FN3_dom"/>
</dbReference>
<dbReference type="GO" id="GO:0004519">
    <property type="term" value="F:endonuclease activity"/>
    <property type="evidence" value="ECO:0007669"/>
    <property type="project" value="UniProtKB-KW"/>
</dbReference>
<dbReference type="PROSITE" id="PS50853">
    <property type="entry name" value="FN3"/>
    <property type="match status" value="1"/>
</dbReference>
<dbReference type="EMBL" id="JAOZEW010000001">
    <property type="protein sequence ID" value="MCV9926153.1"/>
    <property type="molecule type" value="Genomic_DNA"/>
</dbReference>
<evidence type="ECO:0000256" key="1">
    <source>
        <dbReference type="ARBA" id="ARBA00006429"/>
    </source>
</evidence>
<evidence type="ECO:0000259" key="6">
    <source>
        <dbReference type="PROSITE" id="PS50853"/>
    </source>
</evidence>
<dbReference type="SMART" id="SM00060">
    <property type="entry name" value="FN3"/>
    <property type="match status" value="1"/>
</dbReference>
<dbReference type="PANTHER" id="PTHR33607">
    <property type="entry name" value="ENDONUCLEASE-1"/>
    <property type="match status" value="1"/>
</dbReference>
<dbReference type="AlphaFoldDB" id="A0A9X2ZEC8"/>
<dbReference type="InterPro" id="IPR001322">
    <property type="entry name" value="Lamin_tail_dom"/>
</dbReference>
<evidence type="ECO:0000256" key="3">
    <source>
        <dbReference type="ARBA" id="ARBA00022729"/>
    </source>
</evidence>
<keyword evidence="2" id="KW-0540">Nuclease</keyword>
<dbReference type="InterPro" id="IPR036116">
    <property type="entry name" value="FN3_sf"/>
</dbReference>
<evidence type="ECO:0000259" key="7">
    <source>
        <dbReference type="PROSITE" id="PS51841"/>
    </source>
</evidence>
<dbReference type="PROSITE" id="PS51841">
    <property type="entry name" value="LTD"/>
    <property type="match status" value="1"/>
</dbReference>
<organism evidence="8 9">
    <name type="scientific">Flavobacterium shii</name>
    <dbReference type="NCBI Taxonomy" id="2987687"/>
    <lineage>
        <taxon>Bacteria</taxon>
        <taxon>Pseudomonadati</taxon>
        <taxon>Bacteroidota</taxon>
        <taxon>Flavobacteriia</taxon>
        <taxon>Flavobacteriales</taxon>
        <taxon>Flavobacteriaceae</taxon>
        <taxon>Flavobacterium</taxon>
    </lineage>
</organism>
<evidence type="ECO:0000313" key="8">
    <source>
        <dbReference type="EMBL" id="MCV9926153.1"/>
    </source>
</evidence>
<evidence type="ECO:0000256" key="2">
    <source>
        <dbReference type="ARBA" id="ARBA00022722"/>
    </source>
</evidence>
<comment type="caution">
    <text evidence="8">The sequence shown here is derived from an EMBL/GenBank/DDBJ whole genome shotgun (WGS) entry which is preliminary data.</text>
</comment>
<name>A0A9X2ZEC8_9FLAO</name>
<dbReference type="Pfam" id="PF00041">
    <property type="entry name" value="fn3"/>
    <property type="match status" value="1"/>
</dbReference>
<dbReference type="PANTHER" id="PTHR33607:SF2">
    <property type="entry name" value="ENDONUCLEASE-1"/>
    <property type="match status" value="1"/>
</dbReference>
<dbReference type="RefSeq" id="WP_264204359.1">
    <property type="nucleotide sequence ID" value="NZ_JAOZEW010000001.1"/>
</dbReference>
<dbReference type="InterPro" id="IPR013783">
    <property type="entry name" value="Ig-like_fold"/>
</dbReference>
<dbReference type="Pfam" id="PF18962">
    <property type="entry name" value="Por_Secre_tail"/>
    <property type="match status" value="1"/>
</dbReference>
<feature type="signal peptide" evidence="5">
    <location>
        <begin position="1"/>
        <end position="19"/>
    </location>
</feature>
<keyword evidence="4" id="KW-0378">Hydrolase</keyword>
<dbReference type="SUPFAM" id="SSF49265">
    <property type="entry name" value="Fibronectin type III"/>
    <property type="match status" value="1"/>
</dbReference>